<name>A0ABS4R0Z9_9HYPH</name>
<evidence type="ECO:0000256" key="1">
    <source>
        <dbReference type="SAM" id="MobiDB-lite"/>
    </source>
</evidence>
<gene>
    <name evidence="2" type="ORF">J2Z31_003084</name>
</gene>
<evidence type="ECO:0000313" key="2">
    <source>
        <dbReference type="EMBL" id="MBP2236570.1"/>
    </source>
</evidence>
<feature type="region of interest" description="Disordered" evidence="1">
    <location>
        <begin position="77"/>
        <end position="100"/>
    </location>
</feature>
<comment type="caution">
    <text evidence="2">The sequence shown here is derived from an EMBL/GenBank/DDBJ whole genome shotgun (WGS) entry which is preliminary data.</text>
</comment>
<accession>A0ABS4R0Z9</accession>
<proteinExistence type="predicted"/>
<organism evidence="2 3">
    <name type="scientific">Sinorhizobium kostiense</name>
    <dbReference type="NCBI Taxonomy" id="76747"/>
    <lineage>
        <taxon>Bacteria</taxon>
        <taxon>Pseudomonadati</taxon>
        <taxon>Pseudomonadota</taxon>
        <taxon>Alphaproteobacteria</taxon>
        <taxon>Hyphomicrobiales</taxon>
        <taxon>Rhizobiaceae</taxon>
        <taxon>Sinorhizobium/Ensifer group</taxon>
        <taxon>Sinorhizobium</taxon>
    </lineage>
</organism>
<dbReference type="Proteomes" id="UP000730739">
    <property type="component" value="Unassembled WGS sequence"/>
</dbReference>
<protein>
    <submittedName>
        <fullName evidence="2">Uncharacterized protein</fullName>
    </submittedName>
</protein>
<keyword evidence="3" id="KW-1185">Reference proteome</keyword>
<reference evidence="2 3" key="1">
    <citation type="submission" date="2021-03" db="EMBL/GenBank/DDBJ databases">
        <title>Genomic Encyclopedia of Type Strains, Phase IV (KMG-IV): sequencing the most valuable type-strain genomes for metagenomic binning, comparative biology and taxonomic classification.</title>
        <authorList>
            <person name="Goeker M."/>
        </authorList>
    </citation>
    <scope>NUCLEOTIDE SEQUENCE [LARGE SCALE GENOMIC DNA]</scope>
    <source>
        <strain evidence="2 3">DSM 13372</strain>
    </source>
</reference>
<feature type="compositionally biased region" description="Gly residues" evidence="1">
    <location>
        <begin position="79"/>
        <end position="92"/>
    </location>
</feature>
<evidence type="ECO:0000313" key="3">
    <source>
        <dbReference type="Proteomes" id="UP000730739"/>
    </source>
</evidence>
<dbReference type="RefSeq" id="WP_150852077.1">
    <property type="nucleotide sequence ID" value="NZ_JAGILA010000003.1"/>
</dbReference>
<sequence>MLPPIIVTIRNNCWWIHLFPPRKTTLETAYLCVGCSNEEGFTMNEATKTDAAKTVVMETFAQGLSVGLTRPECTDGGHDVGGGGGIGGGWSRGGVKPANA</sequence>
<dbReference type="EMBL" id="JAGILA010000003">
    <property type="protein sequence ID" value="MBP2236570.1"/>
    <property type="molecule type" value="Genomic_DNA"/>
</dbReference>